<dbReference type="PANTHER" id="PTHR37285:SF5">
    <property type="entry name" value="SPORE WALL MATURATION PROTEIN DIT1"/>
    <property type="match status" value="1"/>
</dbReference>
<name>A0A1A6BED6_MYCGO</name>
<dbReference type="AlphaFoldDB" id="A0A1A6BED6"/>
<gene>
    <name evidence="1" type="ORF">A9W98_24270</name>
</gene>
<evidence type="ECO:0000313" key="1">
    <source>
        <dbReference type="EMBL" id="OBS00594.1"/>
    </source>
</evidence>
<sequence>MPEIAIAAPRRIGTGPETLAGRIVTLLDGARKNPDGLRFDESYLHATICEIISARAPLRLVLPTFHGKCPSRRLTIGDLPDQGEYLAIQTLAELHLRIADIYPATELHLLSEGHFHSDVQLLGSDQAVDNYIARIRDMIRPYSGLVLQDSDDLMPGRSHDEQRRILLAEHSPDENEMRCLMRADEQLLGLYTAYTKLHLKLLSECRDETVSGRQQRAQAKHRALLQLRKYLGFGRLLAKTYGPVPYVKMSALYKSPDQIDQLGVNVIKGNHQRGTTSFFAVMLQRNGFPRMMPAVEAARAGCRLVDTHAFPYFQEVQAPCVGTASFSTSTE</sequence>
<dbReference type="PANTHER" id="PTHR37285">
    <property type="entry name" value="SPORE WALL MATURATION PROTEIN DIT1"/>
    <property type="match status" value="1"/>
</dbReference>
<accession>A0A1A6BED6</accession>
<dbReference type="InterPro" id="IPR007817">
    <property type="entry name" value="Isocyanide_synthase_DIT1"/>
</dbReference>
<dbReference type="Pfam" id="PF05141">
    <property type="entry name" value="DIT1_PvcA"/>
    <property type="match status" value="1"/>
</dbReference>
<reference evidence="1 2" key="1">
    <citation type="submission" date="2016-06" db="EMBL/GenBank/DDBJ databases">
        <authorList>
            <person name="Kjaerup R.B."/>
            <person name="Dalgaard T.S."/>
            <person name="Juul-Madsen H.R."/>
        </authorList>
    </citation>
    <scope>NUCLEOTIDE SEQUENCE [LARGE SCALE GENOMIC DNA]</scope>
    <source>
        <strain evidence="1 2">1245752.6</strain>
    </source>
</reference>
<evidence type="ECO:0000313" key="2">
    <source>
        <dbReference type="Proteomes" id="UP000093757"/>
    </source>
</evidence>
<dbReference type="Proteomes" id="UP000093757">
    <property type="component" value="Unassembled WGS sequence"/>
</dbReference>
<dbReference type="RefSeq" id="WP_065135086.1">
    <property type="nucleotide sequence ID" value="NZ_MAEM01000356.1"/>
</dbReference>
<evidence type="ECO:0008006" key="3">
    <source>
        <dbReference type="Google" id="ProtNLM"/>
    </source>
</evidence>
<dbReference type="OrthoDB" id="860574at2"/>
<organism evidence="1 2">
    <name type="scientific">Mycobacterium gordonae</name>
    <dbReference type="NCBI Taxonomy" id="1778"/>
    <lineage>
        <taxon>Bacteria</taxon>
        <taxon>Bacillati</taxon>
        <taxon>Actinomycetota</taxon>
        <taxon>Actinomycetes</taxon>
        <taxon>Mycobacteriales</taxon>
        <taxon>Mycobacteriaceae</taxon>
        <taxon>Mycobacterium</taxon>
    </lineage>
</organism>
<proteinExistence type="predicted"/>
<protein>
    <recommendedName>
        <fullName evidence="3">L-tyrosine/L-tryptophan isonitrile synthase family protein</fullName>
    </recommendedName>
</protein>
<dbReference type="EMBL" id="MAEM01000356">
    <property type="protein sequence ID" value="OBS00594.1"/>
    <property type="molecule type" value="Genomic_DNA"/>
</dbReference>
<comment type="caution">
    <text evidence="1">The sequence shown here is derived from an EMBL/GenBank/DDBJ whole genome shotgun (WGS) entry which is preliminary data.</text>
</comment>